<organism evidence="1 2">
    <name type="scientific">Trichoderma longibrachiatum ATCC 18648</name>
    <dbReference type="NCBI Taxonomy" id="983965"/>
    <lineage>
        <taxon>Eukaryota</taxon>
        <taxon>Fungi</taxon>
        <taxon>Dikarya</taxon>
        <taxon>Ascomycota</taxon>
        <taxon>Pezizomycotina</taxon>
        <taxon>Sordariomycetes</taxon>
        <taxon>Hypocreomycetidae</taxon>
        <taxon>Hypocreales</taxon>
        <taxon>Hypocreaceae</taxon>
        <taxon>Trichoderma</taxon>
    </lineage>
</organism>
<keyword evidence="2" id="KW-1185">Reference proteome</keyword>
<dbReference type="AlphaFoldDB" id="A0A2T4C7E6"/>
<proteinExistence type="predicted"/>
<evidence type="ECO:0000313" key="2">
    <source>
        <dbReference type="Proteomes" id="UP000240760"/>
    </source>
</evidence>
<name>A0A2T4C7E6_TRILO</name>
<gene>
    <name evidence="1" type="ORF">M440DRAFT_281136</name>
</gene>
<reference evidence="1 2" key="1">
    <citation type="submission" date="2016-07" db="EMBL/GenBank/DDBJ databases">
        <title>Multiple horizontal gene transfer events from other fungi enriched the ability of initially mycotrophic Trichoderma (Ascomycota) to feed on dead plant biomass.</title>
        <authorList>
            <consortium name="DOE Joint Genome Institute"/>
            <person name="Aerts A."/>
            <person name="Atanasova L."/>
            <person name="Chenthamara K."/>
            <person name="Zhang J."/>
            <person name="Grujic M."/>
            <person name="Henrissat B."/>
            <person name="Kuo A."/>
            <person name="Salamov A."/>
            <person name="Lipzen A."/>
            <person name="Labutti K."/>
            <person name="Barry K."/>
            <person name="Miao Y."/>
            <person name="Rahimi M.J."/>
            <person name="Shen Q."/>
            <person name="Grigoriev I.V."/>
            <person name="Kubicek C.P."/>
            <person name="Druzhinina I.S."/>
        </authorList>
    </citation>
    <scope>NUCLEOTIDE SEQUENCE [LARGE SCALE GENOMIC DNA]</scope>
    <source>
        <strain evidence="1 2">ATCC 18648</strain>
    </source>
</reference>
<protein>
    <submittedName>
        <fullName evidence="1">Uncharacterized protein</fullName>
    </submittedName>
</protein>
<dbReference type="EMBL" id="KZ679130">
    <property type="protein sequence ID" value="PTB77463.1"/>
    <property type="molecule type" value="Genomic_DNA"/>
</dbReference>
<evidence type="ECO:0000313" key="1">
    <source>
        <dbReference type="EMBL" id="PTB77463.1"/>
    </source>
</evidence>
<dbReference type="Proteomes" id="UP000240760">
    <property type="component" value="Unassembled WGS sequence"/>
</dbReference>
<accession>A0A2T4C7E6</accession>
<sequence length="83" mass="9488">MSYGSGSPRFSSMLTMRVACMQYVGRMQKGKGWWMRLTLHARVCVCVCVIYGMLSPVEACKTVRLLQRRFSHRQCAFCFAALV</sequence>